<evidence type="ECO:0000256" key="2">
    <source>
        <dbReference type="ARBA" id="ARBA00023015"/>
    </source>
</evidence>
<dbReference type="OrthoDB" id="9793571at2"/>
<dbReference type="InterPro" id="IPR058163">
    <property type="entry name" value="LysR-type_TF_proteobact-type"/>
</dbReference>
<evidence type="ECO:0000313" key="6">
    <source>
        <dbReference type="EMBL" id="SDN82342.1"/>
    </source>
</evidence>
<evidence type="ECO:0000313" key="7">
    <source>
        <dbReference type="Proteomes" id="UP000198793"/>
    </source>
</evidence>
<comment type="similarity">
    <text evidence="1">Belongs to the LysR transcriptional regulatory family.</text>
</comment>
<proteinExistence type="inferred from homology"/>
<dbReference type="GO" id="GO:0003700">
    <property type="term" value="F:DNA-binding transcription factor activity"/>
    <property type="evidence" value="ECO:0007669"/>
    <property type="project" value="InterPro"/>
</dbReference>
<dbReference type="InterPro" id="IPR000847">
    <property type="entry name" value="LysR_HTH_N"/>
</dbReference>
<name>A0A1H0EJ17_9HYPH</name>
<keyword evidence="7" id="KW-1185">Reference proteome</keyword>
<dbReference type="PANTHER" id="PTHR30537:SF5">
    <property type="entry name" value="HTH-TYPE TRANSCRIPTIONAL ACTIVATOR TTDR-RELATED"/>
    <property type="match status" value="1"/>
</dbReference>
<sequence length="298" mass="32422">MLARRTPSLSGVRAAILAFRHASLTRAAAELGVSASAVSHQVRKLEVELGVALFERHANALRPTDEGRSFLEQAATALAMLEAAAEGLHRDANEVRVQASSSLAVRWLIPSLGRLAARHPRLRVKVETIAGVEPSSESGQWDVSIRYRRQGETGAGERLMPDLVLPMVAPRLPALAIYQSRSDIAAIPALRCTPDDWDWTLWCRSQRIDVDMVRIGHAFDTDDAAIRGAVAGVGMVLASSLLTQAELQGGALVALAGFEPVELGCYEIEMRDGERSAVRKFRQWLTDEAEGRQRASSL</sequence>
<dbReference type="InterPro" id="IPR005119">
    <property type="entry name" value="LysR_subst-bd"/>
</dbReference>
<dbReference type="InterPro" id="IPR036390">
    <property type="entry name" value="WH_DNA-bd_sf"/>
</dbReference>
<feature type="domain" description="HTH lysR-type" evidence="5">
    <location>
        <begin position="20"/>
        <end position="64"/>
    </location>
</feature>
<dbReference type="PRINTS" id="PR00039">
    <property type="entry name" value="HTHLYSR"/>
</dbReference>
<dbReference type="PROSITE" id="PS50931">
    <property type="entry name" value="HTH_LYSR"/>
    <property type="match status" value="1"/>
</dbReference>
<evidence type="ECO:0000256" key="4">
    <source>
        <dbReference type="ARBA" id="ARBA00023163"/>
    </source>
</evidence>
<dbReference type="GO" id="GO:0003677">
    <property type="term" value="F:DNA binding"/>
    <property type="evidence" value="ECO:0007669"/>
    <property type="project" value="UniProtKB-KW"/>
</dbReference>
<protein>
    <submittedName>
        <fullName evidence="6">LysR family transcriptional regulator, glycine cleavage system transcriptional activator</fullName>
    </submittedName>
</protein>
<keyword evidence="4" id="KW-0804">Transcription</keyword>
<accession>A0A1H0EJ17</accession>
<dbReference type="Gene3D" id="1.10.10.10">
    <property type="entry name" value="Winged helix-like DNA-binding domain superfamily/Winged helix DNA-binding domain"/>
    <property type="match status" value="1"/>
</dbReference>
<evidence type="ECO:0000256" key="1">
    <source>
        <dbReference type="ARBA" id="ARBA00009437"/>
    </source>
</evidence>
<dbReference type="EMBL" id="FNIT01000002">
    <property type="protein sequence ID" value="SDN82342.1"/>
    <property type="molecule type" value="Genomic_DNA"/>
</dbReference>
<evidence type="ECO:0000259" key="5">
    <source>
        <dbReference type="PROSITE" id="PS50931"/>
    </source>
</evidence>
<keyword evidence="3" id="KW-0238">DNA-binding</keyword>
<dbReference type="Pfam" id="PF03466">
    <property type="entry name" value="LysR_substrate"/>
    <property type="match status" value="1"/>
</dbReference>
<reference evidence="6 7" key="1">
    <citation type="submission" date="2016-10" db="EMBL/GenBank/DDBJ databases">
        <authorList>
            <person name="de Groot N.N."/>
        </authorList>
    </citation>
    <scope>NUCLEOTIDE SEQUENCE [LARGE SCALE GENOMIC DNA]</scope>
    <source>
        <strain evidence="7">L7-484,KACC 16230,DSM 25025</strain>
    </source>
</reference>
<organism evidence="6 7">
    <name type="scientific">Aureimonas jatrophae</name>
    <dbReference type="NCBI Taxonomy" id="1166073"/>
    <lineage>
        <taxon>Bacteria</taxon>
        <taxon>Pseudomonadati</taxon>
        <taxon>Pseudomonadota</taxon>
        <taxon>Alphaproteobacteria</taxon>
        <taxon>Hyphomicrobiales</taxon>
        <taxon>Aurantimonadaceae</taxon>
        <taxon>Aureimonas</taxon>
    </lineage>
</organism>
<dbReference type="SUPFAM" id="SSF53850">
    <property type="entry name" value="Periplasmic binding protein-like II"/>
    <property type="match status" value="1"/>
</dbReference>
<dbReference type="SUPFAM" id="SSF46785">
    <property type="entry name" value="Winged helix' DNA-binding domain"/>
    <property type="match status" value="1"/>
</dbReference>
<dbReference type="Gene3D" id="3.40.190.10">
    <property type="entry name" value="Periplasmic binding protein-like II"/>
    <property type="match status" value="2"/>
</dbReference>
<dbReference type="RefSeq" id="WP_090669843.1">
    <property type="nucleotide sequence ID" value="NZ_FNIT01000002.1"/>
</dbReference>
<dbReference type="AlphaFoldDB" id="A0A1H0EJ17"/>
<dbReference type="Pfam" id="PF00126">
    <property type="entry name" value="HTH_1"/>
    <property type="match status" value="1"/>
</dbReference>
<dbReference type="STRING" id="1166073.SAMN05192530_10261"/>
<dbReference type="InterPro" id="IPR036388">
    <property type="entry name" value="WH-like_DNA-bd_sf"/>
</dbReference>
<dbReference type="Proteomes" id="UP000198793">
    <property type="component" value="Unassembled WGS sequence"/>
</dbReference>
<dbReference type="PANTHER" id="PTHR30537">
    <property type="entry name" value="HTH-TYPE TRANSCRIPTIONAL REGULATOR"/>
    <property type="match status" value="1"/>
</dbReference>
<gene>
    <name evidence="6" type="ORF">SAMN05192530_10261</name>
</gene>
<keyword evidence="2" id="KW-0805">Transcription regulation</keyword>
<evidence type="ECO:0000256" key="3">
    <source>
        <dbReference type="ARBA" id="ARBA00023125"/>
    </source>
</evidence>